<gene>
    <name evidence="2" type="ORF">SKAU_G00260250</name>
</gene>
<feature type="transmembrane region" description="Helical" evidence="1">
    <location>
        <begin position="70"/>
        <end position="91"/>
    </location>
</feature>
<evidence type="ECO:0000313" key="3">
    <source>
        <dbReference type="Proteomes" id="UP001152622"/>
    </source>
</evidence>
<proteinExistence type="predicted"/>
<keyword evidence="1" id="KW-0472">Membrane</keyword>
<keyword evidence="1" id="KW-1133">Transmembrane helix</keyword>
<dbReference type="EMBL" id="JAINUF010000009">
    <property type="protein sequence ID" value="KAJ8350895.1"/>
    <property type="molecule type" value="Genomic_DNA"/>
</dbReference>
<dbReference type="OrthoDB" id="8949440at2759"/>
<keyword evidence="1" id="KW-0812">Transmembrane</keyword>
<name>A0A9Q1F4J8_SYNKA</name>
<accession>A0A9Q1F4J8</accession>
<keyword evidence="3" id="KW-1185">Reference proteome</keyword>
<evidence type="ECO:0000256" key="1">
    <source>
        <dbReference type="SAM" id="Phobius"/>
    </source>
</evidence>
<comment type="caution">
    <text evidence="2">The sequence shown here is derived from an EMBL/GenBank/DDBJ whole genome shotgun (WGS) entry which is preliminary data.</text>
</comment>
<reference evidence="2" key="1">
    <citation type="journal article" date="2023" name="Science">
        <title>Genome structures resolve the early diversification of teleost fishes.</title>
        <authorList>
            <person name="Parey E."/>
            <person name="Louis A."/>
            <person name="Montfort J."/>
            <person name="Bouchez O."/>
            <person name="Roques C."/>
            <person name="Iampietro C."/>
            <person name="Lluch J."/>
            <person name="Castinel A."/>
            <person name="Donnadieu C."/>
            <person name="Desvignes T."/>
            <person name="Floi Bucao C."/>
            <person name="Jouanno E."/>
            <person name="Wen M."/>
            <person name="Mejri S."/>
            <person name="Dirks R."/>
            <person name="Jansen H."/>
            <person name="Henkel C."/>
            <person name="Chen W.J."/>
            <person name="Zahm M."/>
            <person name="Cabau C."/>
            <person name="Klopp C."/>
            <person name="Thompson A.W."/>
            <person name="Robinson-Rechavi M."/>
            <person name="Braasch I."/>
            <person name="Lecointre G."/>
            <person name="Bobe J."/>
            <person name="Postlethwait J.H."/>
            <person name="Berthelot C."/>
            <person name="Roest Crollius H."/>
            <person name="Guiguen Y."/>
        </authorList>
    </citation>
    <scope>NUCLEOTIDE SEQUENCE</scope>
    <source>
        <strain evidence="2">WJC10195</strain>
    </source>
</reference>
<sequence>MSISDKIQTFSKKMIGHSFLVSVEALLFAILSVAAVEGRTTSRPSVTPPGSVEGGEGGLQSILRNTMSPAFGATVIIIVTVVVSGSAYLCFIKYICIGCCKPAQVIPASHLDPNKSEEQV</sequence>
<organism evidence="2 3">
    <name type="scientific">Synaphobranchus kaupii</name>
    <name type="common">Kaup's arrowtooth eel</name>
    <dbReference type="NCBI Taxonomy" id="118154"/>
    <lineage>
        <taxon>Eukaryota</taxon>
        <taxon>Metazoa</taxon>
        <taxon>Chordata</taxon>
        <taxon>Craniata</taxon>
        <taxon>Vertebrata</taxon>
        <taxon>Euteleostomi</taxon>
        <taxon>Actinopterygii</taxon>
        <taxon>Neopterygii</taxon>
        <taxon>Teleostei</taxon>
        <taxon>Anguilliformes</taxon>
        <taxon>Synaphobranchidae</taxon>
        <taxon>Synaphobranchus</taxon>
    </lineage>
</organism>
<protein>
    <submittedName>
        <fullName evidence="2">Uncharacterized protein</fullName>
    </submittedName>
</protein>
<dbReference type="AlphaFoldDB" id="A0A9Q1F4J8"/>
<dbReference type="Proteomes" id="UP001152622">
    <property type="component" value="Chromosome 9"/>
</dbReference>
<evidence type="ECO:0000313" key="2">
    <source>
        <dbReference type="EMBL" id="KAJ8350895.1"/>
    </source>
</evidence>